<evidence type="ECO:0000313" key="10">
    <source>
        <dbReference type="Proteomes" id="UP000297737"/>
    </source>
</evidence>
<keyword evidence="5 7" id="KW-0862">Zinc</keyword>
<keyword evidence="4 7" id="KW-0479">Metal-binding</keyword>
<dbReference type="InterPro" id="IPR011032">
    <property type="entry name" value="GroES-like_sf"/>
</dbReference>
<dbReference type="Proteomes" id="UP000297737">
    <property type="component" value="Unassembled WGS sequence"/>
</dbReference>
<dbReference type="Pfam" id="PF00107">
    <property type="entry name" value="ADH_zinc_N"/>
    <property type="match status" value="1"/>
</dbReference>
<dbReference type="CDD" id="cd05284">
    <property type="entry name" value="arabinose_DH_like"/>
    <property type="match status" value="1"/>
</dbReference>
<keyword evidence="10" id="KW-1185">Reference proteome</keyword>
<dbReference type="InterPro" id="IPR013149">
    <property type="entry name" value="ADH-like_C"/>
</dbReference>
<protein>
    <recommendedName>
        <fullName evidence="3">alcohol dehydrogenase</fullName>
        <ecNumber evidence="3">1.1.1.1</ecNumber>
    </recommendedName>
</protein>
<dbReference type="SUPFAM" id="SSF50129">
    <property type="entry name" value="GroES-like"/>
    <property type="match status" value="1"/>
</dbReference>
<dbReference type="Gene3D" id="3.40.50.720">
    <property type="entry name" value="NAD(P)-binding Rossmann-like Domain"/>
    <property type="match status" value="1"/>
</dbReference>
<dbReference type="InterPro" id="IPR002328">
    <property type="entry name" value="ADH_Zn_CS"/>
</dbReference>
<evidence type="ECO:0000256" key="6">
    <source>
        <dbReference type="ARBA" id="ARBA00023002"/>
    </source>
</evidence>
<dbReference type="AlphaFoldDB" id="A0A4Y9EQF6"/>
<organism evidence="9 10">
    <name type="scientific">Glacieibacterium arshaanense</name>
    <dbReference type="NCBI Taxonomy" id="2511025"/>
    <lineage>
        <taxon>Bacteria</taxon>
        <taxon>Pseudomonadati</taxon>
        <taxon>Pseudomonadota</taxon>
        <taxon>Alphaproteobacteria</taxon>
        <taxon>Sphingomonadales</taxon>
        <taxon>Sphingosinicellaceae</taxon>
        <taxon>Glacieibacterium</taxon>
    </lineage>
</organism>
<dbReference type="SMART" id="SM00829">
    <property type="entry name" value="PKS_ER"/>
    <property type="match status" value="1"/>
</dbReference>
<name>A0A4Y9EQF6_9SPHN</name>
<dbReference type="GO" id="GO:0004022">
    <property type="term" value="F:alcohol dehydrogenase (NAD+) activity"/>
    <property type="evidence" value="ECO:0007669"/>
    <property type="project" value="UniProtKB-EC"/>
</dbReference>
<gene>
    <name evidence="9" type="ORF">EUV02_09830</name>
</gene>
<evidence type="ECO:0000313" key="9">
    <source>
        <dbReference type="EMBL" id="TFU03884.1"/>
    </source>
</evidence>
<feature type="domain" description="Enoyl reductase (ER)" evidence="8">
    <location>
        <begin position="2"/>
        <end position="342"/>
    </location>
</feature>
<evidence type="ECO:0000256" key="3">
    <source>
        <dbReference type="ARBA" id="ARBA00013190"/>
    </source>
</evidence>
<dbReference type="PROSITE" id="PS00059">
    <property type="entry name" value="ADH_ZINC"/>
    <property type="match status" value="1"/>
</dbReference>
<keyword evidence="6" id="KW-0560">Oxidoreductase</keyword>
<evidence type="ECO:0000256" key="4">
    <source>
        <dbReference type="ARBA" id="ARBA00022723"/>
    </source>
</evidence>
<dbReference type="PANTHER" id="PTHR42940">
    <property type="entry name" value="ALCOHOL DEHYDROGENASE 1-RELATED"/>
    <property type="match status" value="1"/>
</dbReference>
<dbReference type="EC" id="1.1.1.1" evidence="3"/>
<dbReference type="SUPFAM" id="SSF51735">
    <property type="entry name" value="NAD(P)-binding Rossmann-fold domains"/>
    <property type="match status" value="1"/>
</dbReference>
<evidence type="ECO:0000256" key="5">
    <source>
        <dbReference type="ARBA" id="ARBA00022833"/>
    </source>
</evidence>
<proteinExistence type="inferred from homology"/>
<comment type="cofactor">
    <cofactor evidence="1 7">
        <name>Zn(2+)</name>
        <dbReference type="ChEBI" id="CHEBI:29105"/>
    </cofactor>
</comment>
<dbReference type="OrthoDB" id="9806940at2"/>
<evidence type="ECO:0000256" key="7">
    <source>
        <dbReference type="RuleBase" id="RU361277"/>
    </source>
</evidence>
<comment type="similarity">
    <text evidence="2 7">Belongs to the zinc-containing alcohol dehydrogenase family.</text>
</comment>
<dbReference type="InterPro" id="IPR020843">
    <property type="entry name" value="ER"/>
</dbReference>
<dbReference type="InterPro" id="IPR036291">
    <property type="entry name" value="NAD(P)-bd_dom_sf"/>
</dbReference>
<reference evidence="9 10" key="1">
    <citation type="submission" date="2019-02" db="EMBL/GenBank/DDBJ databases">
        <title>Polymorphobacter sp. isolated from the lake at the Tibet of China.</title>
        <authorList>
            <person name="Li A."/>
        </authorList>
    </citation>
    <scope>NUCLEOTIDE SEQUENCE [LARGE SCALE GENOMIC DNA]</scope>
    <source>
        <strain evidence="9 10">DJ1R-1</strain>
    </source>
</reference>
<sequence length="346" mass="35385">MQALQMVAWQQPPELRTIPIPEPGPGEVLIKVGGAGLCHSDLHIMETPGEAIGWALPFTLGHENAGWVEKLGPGATGFAVGDAVIIYGPWGCGTCRNCKAGMDNYCENSVGATQGGGLGRNGGMAPYLLVPSTRHLVPLGKLDPRDAAPLTDAALTSYHAVKRSVHLLGDDSTAVVIGIGGLGQMAVQCVKALSPKTRVIAIDSAADKRAAALAMGADEALEPGDAAIARVKAATNGQGAQLVLDVVGADATLAMAAAMGRTLGHITIVGLAGGALPVNFYTVPHECSVCSPYWGSAGELAEVVALAQAGKIKLTTQRFSLDQAVAAYDKLHHGQIAGRAVVTPNG</sequence>
<dbReference type="PANTHER" id="PTHR42940:SF8">
    <property type="entry name" value="VACUOLAR PROTEIN SORTING-ASSOCIATED PROTEIN 11"/>
    <property type="match status" value="1"/>
</dbReference>
<dbReference type="GO" id="GO:0008270">
    <property type="term" value="F:zinc ion binding"/>
    <property type="evidence" value="ECO:0007669"/>
    <property type="project" value="InterPro"/>
</dbReference>
<evidence type="ECO:0000259" key="8">
    <source>
        <dbReference type="SMART" id="SM00829"/>
    </source>
</evidence>
<dbReference type="Gene3D" id="3.90.180.10">
    <property type="entry name" value="Medium-chain alcohol dehydrogenases, catalytic domain"/>
    <property type="match status" value="1"/>
</dbReference>
<dbReference type="EMBL" id="SIHO01000002">
    <property type="protein sequence ID" value="TFU03884.1"/>
    <property type="molecule type" value="Genomic_DNA"/>
</dbReference>
<dbReference type="Pfam" id="PF08240">
    <property type="entry name" value="ADH_N"/>
    <property type="match status" value="1"/>
</dbReference>
<evidence type="ECO:0000256" key="2">
    <source>
        <dbReference type="ARBA" id="ARBA00008072"/>
    </source>
</evidence>
<dbReference type="InterPro" id="IPR013154">
    <property type="entry name" value="ADH-like_N"/>
</dbReference>
<comment type="caution">
    <text evidence="9">The sequence shown here is derived from an EMBL/GenBank/DDBJ whole genome shotgun (WGS) entry which is preliminary data.</text>
</comment>
<accession>A0A4Y9EQF6</accession>
<evidence type="ECO:0000256" key="1">
    <source>
        <dbReference type="ARBA" id="ARBA00001947"/>
    </source>
</evidence>